<dbReference type="AlphaFoldDB" id="A0A0E9R6W9"/>
<protein>
    <submittedName>
        <fullName evidence="1">Uncharacterized protein</fullName>
    </submittedName>
</protein>
<organism evidence="1">
    <name type="scientific">Anguilla anguilla</name>
    <name type="common">European freshwater eel</name>
    <name type="synonym">Muraena anguilla</name>
    <dbReference type="NCBI Taxonomy" id="7936"/>
    <lineage>
        <taxon>Eukaryota</taxon>
        <taxon>Metazoa</taxon>
        <taxon>Chordata</taxon>
        <taxon>Craniata</taxon>
        <taxon>Vertebrata</taxon>
        <taxon>Euteleostomi</taxon>
        <taxon>Actinopterygii</taxon>
        <taxon>Neopterygii</taxon>
        <taxon>Teleostei</taxon>
        <taxon>Anguilliformes</taxon>
        <taxon>Anguillidae</taxon>
        <taxon>Anguilla</taxon>
    </lineage>
</organism>
<evidence type="ECO:0000313" key="1">
    <source>
        <dbReference type="EMBL" id="JAH24839.1"/>
    </source>
</evidence>
<name>A0A0E9R6W9_ANGAN</name>
<dbReference type="EMBL" id="GBXM01083738">
    <property type="protein sequence ID" value="JAH24839.1"/>
    <property type="molecule type" value="Transcribed_RNA"/>
</dbReference>
<sequence length="43" mass="4943">MALGKEVFYNQLCGNCRLWNNARVAPREDSLIVNSQIYINSLQ</sequence>
<proteinExistence type="predicted"/>
<accession>A0A0E9R6W9</accession>
<reference evidence="1" key="1">
    <citation type="submission" date="2014-11" db="EMBL/GenBank/DDBJ databases">
        <authorList>
            <person name="Amaro Gonzalez C."/>
        </authorList>
    </citation>
    <scope>NUCLEOTIDE SEQUENCE</scope>
</reference>
<reference evidence="1" key="2">
    <citation type="journal article" date="2015" name="Fish Shellfish Immunol.">
        <title>Early steps in the European eel (Anguilla anguilla)-Vibrio vulnificus interaction in the gills: Role of the RtxA13 toxin.</title>
        <authorList>
            <person name="Callol A."/>
            <person name="Pajuelo D."/>
            <person name="Ebbesson L."/>
            <person name="Teles M."/>
            <person name="MacKenzie S."/>
            <person name="Amaro C."/>
        </authorList>
    </citation>
    <scope>NUCLEOTIDE SEQUENCE</scope>
</reference>